<keyword evidence="4" id="KW-1003">Cell membrane</keyword>
<dbReference type="PANTHER" id="PTHR24223:SF269">
    <property type="entry name" value="ABC MULTIDRUG TRANSPORTER (EUROFUNG)-RELATED"/>
    <property type="match status" value="1"/>
</dbReference>
<dbReference type="SUPFAM" id="SSF90123">
    <property type="entry name" value="ABC transporter transmembrane region"/>
    <property type="match status" value="2"/>
</dbReference>
<comment type="similarity">
    <text evidence="2">Belongs to the ABC transporter superfamily. ABCC family. Conjugate transporter (TC 3.A.1.208) subfamily.</text>
</comment>
<dbReference type="Pfam" id="PF00664">
    <property type="entry name" value="ABC_membrane"/>
    <property type="match status" value="2"/>
</dbReference>
<dbReference type="GO" id="GO:0140359">
    <property type="term" value="F:ABC-type transporter activity"/>
    <property type="evidence" value="ECO:0007669"/>
    <property type="project" value="InterPro"/>
</dbReference>
<feature type="transmembrane region" description="Helical" evidence="10">
    <location>
        <begin position="6"/>
        <end position="28"/>
    </location>
</feature>
<accession>A0A9W9LZE0</accession>
<evidence type="ECO:0000256" key="8">
    <source>
        <dbReference type="ARBA" id="ARBA00022989"/>
    </source>
</evidence>
<feature type="domain" description="ABC transmembrane type-1" evidence="12">
    <location>
        <begin position="739"/>
        <end position="1015"/>
    </location>
</feature>
<feature type="domain" description="ABC transmembrane type-1" evidence="12">
    <location>
        <begin position="126"/>
        <end position="387"/>
    </location>
</feature>
<dbReference type="GO" id="GO:0016887">
    <property type="term" value="F:ATP hydrolysis activity"/>
    <property type="evidence" value="ECO:0007669"/>
    <property type="project" value="InterPro"/>
</dbReference>
<dbReference type="InterPro" id="IPR003593">
    <property type="entry name" value="AAA+_ATPase"/>
</dbReference>
<dbReference type="Pfam" id="PF00005">
    <property type="entry name" value="ABC_tran"/>
    <property type="match status" value="2"/>
</dbReference>
<evidence type="ECO:0000256" key="4">
    <source>
        <dbReference type="ARBA" id="ARBA00022475"/>
    </source>
</evidence>
<protein>
    <submittedName>
        <fullName evidence="13">Uncharacterized protein</fullName>
    </submittedName>
</protein>
<feature type="transmembrane region" description="Helical" evidence="10">
    <location>
        <begin position="775"/>
        <end position="800"/>
    </location>
</feature>
<dbReference type="InterPro" id="IPR036640">
    <property type="entry name" value="ABC1_TM_sf"/>
</dbReference>
<evidence type="ECO:0000313" key="14">
    <source>
        <dbReference type="Proteomes" id="UP001150942"/>
    </source>
</evidence>
<dbReference type="InterPro" id="IPR050173">
    <property type="entry name" value="ABC_transporter_C-like"/>
</dbReference>
<dbReference type="CDD" id="cd03244">
    <property type="entry name" value="ABCC_MRP_domain2"/>
    <property type="match status" value="1"/>
</dbReference>
<proteinExistence type="inferred from homology"/>
<dbReference type="GO" id="GO:0005524">
    <property type="term" value="F:ATP binding"/>
    <property type="evidence" value="ECO:0007669"/>
    <property type="project" value="UniProtKB-KW"/>
</dbReference>
<dbReference type="PANTHER" id="PTHR24223">
    <property type="entry name" value="ATP-BINDING CASSETTE SUB-FAMILY C"/>
    <property type="match status" value="1"/>
</dbReference>
<dbReference type="GO" id="GO:0005886">
    <property type="term" value="C:plasma membrane"/>
    <property type="evidence" value="ECO:0007669"/>
    <property type="project" value="UniProtKB-SubCell"/>
</dbReference>
<reference evidence="13" key="2">
    <citation type="journal article" date="2023" name="IMA Fungus">
        <title>Comparative genomic study of the Penicillium genus elucidates a diverse pangenome and 15 lateral gene transfer events.</title>
        <authorList>
            <person name="Petersen C."/>
            <person name="Sorensen T."/>
            <person name="Nielsen M.R."/>
            <person name="Sondergaard T.E."/>
            <person name="Sorensen J.L."/>
            <person name="Fitzpatrick D.A."/>
            <person name="Frisvad J.C."/>
            <person name="Nielsen K.L."/>
        </authorList>
    </citation>
    <scope>NUCLEOTIDE SEQUENCE</scope>
    <source>
        <strain evidence="13">IBT 20477</strain>
    </source>
</reference>
<dbReference type="Proteomes" id="UP001150942">
    <property type="component" value="Unassembled WGS sequence"/>
</dbReference>
<evidence type="ECO:0000256" key="9">
    <source>
        <dbReference type="ARBA" id="ARBA00023136"/>
    </source>
</evidence>
<evidence type="ECO:0000313" key="13">
    <source>
        <dbReference type="EMBL" id="KAJ5182197.1"/>
    </source>
</evidence>
<feature type="transmembrane region" description="Helical" evidence="10">
    <location>
        <begin position="49"/>
        <end position="70"/>
    </location>
</feature>
<dbReference type="InterPro" id="IPR044746">
    <property type="entry name" value="ABCC_6TM_D1"/>
</dbReference>
<feature type="transmembrane region" description="Helical" evidence="10">
    <location>
        <begin position="117"/>
        <end position="134"/>
    </location>
</feature>
<feature type="domain" description="ABC transporter" evidence="11">
    <location>
        <begin position="448"/>
        <end position="675"/>
    </location>
</feature>
<evidence type="ECO:0000256" key="3">
    <source>
        <dbReference type="ARBA" id="ARBA00022448"/>
    </source>
</evidence>
<dbReference type="FunFam" id="3.40.50.300:FF:000838">
    <property type="entry name" value="ABC multidrug transporter (Eurofung)"/>
    <property type="match status" value="1"/>
</dbReference>
<dbReference type="InterPro" id="IPR027417">
    <property type="entry name" value="P-loop_NTPase"/>
</dbReference>
<dbReference type="SUPFAM" id="SSF52540">
    <property type="entry name" value="P-loop containing nucleoside triphosphate hydrolases"/>
    <property type="match status" value="2"/>
</dbReference>
<evidence type="ECO:0000256" key="1">
    <source>
        <dbReference type="ARBA" id="ARBA00004651"/>
    </source>
</evidence>
<dbReference type="InterPro" id="IPR017871">
    <property type="entry name" value="ABC_transporter-like_CS"/>
</dbReference>
<dbReference type="FunFam" id="1.20.1560.10:FF:000055">
    <property type="entry name" value="ABC multidrug transporter (Eurofung)"/>
    <property type="match status" value="1"/>
</dbReference>
<organism evidence="13 14">
    <name type="scientific">Penicillium cf. viridicatum</name>
    <dbReference type="NCBI Taxonomy" id="2972119"/>
    <lineage>
        <taxon>Eukaryota</taxon>
        <taxon>Fungi</taxon>
        <taxon>Dikarya</taxon>
        <taxon>Ascomycota</taxon>
        <taxon>Pezizomycotina</taxon>
        <taxon>Eurotiomycetes</taxon>
        <taxon>Eurotiomycetidae</taxon>
        <taxon>Eurotiales</taxon>
        <taxon>Aspergillaceae</taxon>
        <taxon>Penicillium</taxon>
    </lineage>
</organism>
<keyword evidence="14" id="KW-1185">Reference proteome</keyword>
<dbReference type="PROSITE" id="PS00211">
    <property type="entry name" value="ABC_TRANSPORTER_1"/>
    <property type="match status" value="2"/>
</dbReference>
<keyword evidence="7" id="KW-0067">ATP-binding</keyword>
<dbReference type="PROSITE" id="PS50929">
    <property type="entry name" value="ABC_TM1F"/>
    <property type="match status" value="2"/>
</dbReference>
<evidence type="ECO:0000259" key="11">
    <source>
        <dbReference type="PROSITE" id="PS50893"/>
    </source>
</evidence>
<feature type="domain" description="ABC transporter" evidence="11">
    <location>
        <begin position="1054"/>
        <end position="1284"/>
    </location>
</feature>
<dbReference type="CDD" id="cd18579">
    <property type="entry name" value="ABC_6TM_ABCC_D1"/>
    <property type="match status" value="1"/>
</dbReference>
<evidence type="ECO:0000256" key="6">
    <source>
        <dbReference type="ARBA" id="ARBA00022741"/>
    </source>
</evidence>
<feature type="transmembrane region" description="Helical" evidence="10">
    <location>
        <begin position="734"/>
        <end position="755"/>
    </location>
</feature>
<reference evidence="13" key="1">
    <citation type="submission" date="2022-11" db="EMBL/GenBank/DDBJ databases">
        <authorList>
            <person name="Petersen C."/>
        </authorList>
    </citation>
    <scope>NUCLEOTIDE SEQUENCE</scope>
    <source>
        <strain evidence="13">IBT 20477</strain>
    </source>
</reference>
<keyword evidence="3" id="KW-0813">Transport</keyword>
<dbReference type="PROSITE" id="PS50893">
    <property type="entry name" value="ABC_TRANSPORTER_2"/>
    <property type="match status" value="2"/>
</dbReference>
<dbReference type="CDD" id="cd18580">
    <property type="entry name" value="ABC_6TM_ABCC_D2"/>
    <property type="match status" value="1"/>
</dbReference>
<evidence type="ECO:0000256" key="10">
    <source>
        <dbReference type="SAM" id="Phobius"/>
    </source>
</evidence>
<evidence type="ECO:0000259" key="12">
    <source>
        <dbReference type="PROSITE" id="PS50929"/>
    </source>
</evidence>
<dbReference type="Gene3D" id="1.20.1560.10">
    <property type="entry name" value="ABC transporter type 1, transmembrane domain"/>
    <property type="match status" value="2"/>
</dbReference>
<dbReference type="FunFam" id="1.20.1560.10:FF:000066">
    <property type="entry name" value="ABC multidrug transporter (Eurofung)"/>
    <property type="match status" value="1"/>
</dbReference>
<feature type="transmembrane region" description="Helical" evidence="10">
    <location>
        <begin position="155"/>
        <end position="177"/>
    </location>
</feature>
<feature type="transmembrane region" description="Helical" evidence="10">
    <location>
        <begin position="988"/>
        <end position="1007"/>
    </location>
</feature>
<evidence type="ECO:0000256" key="2">
    <source>
        <dbReference type="ARBA" id="ARBA00009726"/>
    </source>
</evidence>
<dbReference type="SMART" id="SM00382">
    <property type="entry name" value="AAA"/>
    <property type="match status" value="2"/>
</dbReference>
<dbReference type="InterPro" id="IPR011527">
    <property type="entry name" value="ABC1_TM_dom"/>
</dbReference>
<dbReference type="InterPro" id="IPR003439">
    <property type="entry name" value="ABC_transporter-like_ATP-bd"/>
</dbReference>
<keyword evidence="6" id="KW-0547">Nucleotide-binding</keyword>
<dbReference type="OrthoDB" id="6500128at2759"/>
<sequence length="1284" mass="142392">MQGAPQHIAAVFTVTVAVKLALTIIEAIEKRNILLGPYRDFHPEVTSGIYSRALFWWLNTLLTIGFRRIIHTDDLFPIEGEMKSTVLRRRAQQKWAKANKSGSHALFWSTLNVTRRQLLLCVFPRLCLIAFRYTQPFLLSRTTHFVTSQTDAKSIGWGLTGAFGIVFLGTAIANGVYTHMTFRFTTVVRGTLVSMICAKTLDRSITSLDESAAVTLMSNDTETICGGFQNLHEIWAVPLELGIAMWLLYRELGLSFLGPAVVTIMSTLCTIHISNYIGKAQKRWNEGIQTRIDVTATMLRSIKAVKMLGFTPIVFETVQNLRVTELKISTLFRRLLSASVFFANNMRVLAPFVTFLVFALIQDYENLNFTSATAFTGLSLVGMLSNPDREISRVPISQTNIHTAGRVPQDQWPGWENYITLSQDSNQENMATVKLSSGQQHDPSPTIIEVQNAGFAWAPHTTIITDVSFSVARKGFVFIIGPVGCGKSTLLKGLMSETPFSQGTVYRDSSTSAFADQKPWIHNTTIRQNIIGPSLLSAAWYEEVVVACALDHDIAMMPDSHDTIVGSGGISLSGGQKQRVALARMLYAKSELMIIDDGFSGLDPKTEEIVFIRLFDKSGLLRQLETTVLLVTNAVHRLPYADHIIALDATGRITEQGSLHELRGAGGYVEGLETRHKYESYSAEAGVSAKEISVESPSSAAEQKKKAEQDELNRPIGEWSTYKYYFASIGWPRAFLSLFLVGFSGVAVKLTELVVSLWTKAYATSGDEVNPLYLGLYGMIAGIGAIFWNVSVYHFFLYVVPGSAEKLHAGLLRSVMDAPLSFFTSTDTGVTTNRFSQDMSIVDKELPFTLIDLVVSMIQTIMGVILMCIATGYFAFALPPVVAIVWVIQKFYLRTSRQVRLLDLEAKSPLYTYSIESLSGLVTIRAFGWSEDFVDQNLRALDNSQRAYYLLFCIQRWLSIVLDVMVAVLVILLMVLIVELRQSVGAEYASLALLNIMSFSASLTWIVRQWTALETSIGAVSRLKTFTSTTPTENPEGECQSVPENWPDRGGIVLKRVSAFYSVAGVPILKDINMDIKPGEKIGVCGRTGSGESSLIMTLLRLLEVSSESSILINGVDITKVPRQTVRTGINAILQDAFIMKGTIRLNASPLQKHSDAEIIDALSKVRLWSLIESKGGLGVDLDAEFFSPGQKQLFCLARALLRKGKIVVMDEVSSSIDLATDKVIQEVIRREFERATIISIAHRLDSILDFDRIAVLRDGQLVEFNNPQVLLNRPTVFRDLYNL</sequence>
<comment type="subcellular location">
    <subcellularLocation>
        <location evidence="1">Cell membrane</location>
        <topology evidence="1">Multi-pass membrane protein</topology>
    </subcellularLocation>
</comment>
<feature type="transmembrane region" description="Helical" evidence="10">
    <location>
        <begin position="948"/>
        <end position="976"/>
    </location>
</feature>
<name>A0A9W9LZE0_9EURO</name>
<feature type="transmembrane region" description="Helical" evidence="10">
    <location>
        <begin position="872"/>
        <end position="889"/>
    </location>
</feature>
<keyword evidence="5 10" id="KW-0812">Transmembrane</keyword>
<dbReference type="InterPro" id="IPR044726">
    <property type="entry name" value="ABCC_6TM_D2"/>
</dbReference>
<dbReference type="Gene3D" id="3.40.50.300">
    <property type="entry name" value="P-loop containing nucleotide triphosphate hydrolases"/>
    <property type="match status" value="2"/>
</dbReference>
<gene>
    <name evidence="13" type="ORF">N7449_012344</name>
</gene>
<feature type="transmembrane region" description="Helical" evidence="10">
    <location>
        <begin position="252"/>
        <end position="273"/>
    </location>
</feature>
<evidence type="ECO:0000256" key="5">
    <source>
        <dbReference type="ARBA" id="ARBA00022692"/>
    </source>
</evidence>
<keyword evidence="8 10" id="KW-1133">Transmembrane helix</keyword>
<evidence type="ECO:0000256" key="7">
    <source>
        <dbReference type="ARBA" id="ARBA00022840"/>
    </source>
</evidence>
<dbReference type="EMBL" id="JAPQKQ010000009">
    <property type="protein sequence ID" value="KAJ5182197.1"/>
    <property type="molecule type" value="Genomic_DNA"/>
</dbReference>
<comment type="caution">
    <text evidence="13">The sequence shown here is derived from an EMBL/GenBank/DDBJ whole genome shotgun (WGS) entry which is preliminary data.</text>
</comment>
<keyword evidence="9 10" id="KW-0472">Membrane</keyword>